<keyword evidence="8 15" id="KW-0418">Kinase</keyword>
<dbReference type="PROSITE" id="PS50109">
    <property type="entry name" value="HIS_KIN"/>
    <property type="match status" value="1"/>
</dbReference>
<comment type="subcellular location">
    <subcellularLocation>
        <location evidence="3">Cell membrane</location>
    </subcellularLocation>
</comment>
<dbReference type="PANTHER" id="PTHR45436">
    <property type="entry name" value="SENSOR HISTIDINE KINASE YKOH"/>
    <property type="match status" value="1"/>
</dbReference>
<dbReference type="Proteomes" id="UP000006640">
    <property type="component" value="Chromosome"/>
</dbReference>
<proteinExistence type="predicted"/>
<dbReference type="PRINTS" id="PR00344">
    <property type="entry name" value="BCTRLSENSOR"/>
</dbReference>
<evidence type="ECO:0000259" key="13">
    <source>
        <dbReference type="PROSITE" id="PS50109"/>
    </source>
</evidence>
<dbReference type="FunFam" id="3.30.565.10:FF:000006">
    <property type="entry name" value="Sensor histidine kinase WalK"/>
    <property type="match status" value="1"/>
</dbReference>
<dbReference type="InterPro" id="IPR036097">
    <property type="entry name" value="HisK_dim/P_sf"/>
</dbReference>
<dbReference type="GO" id="GO:0000155">
    <property type="term" value="F:phosphorelay sensor kinase activity"/>
    <property type="evidence" value="ECO:0007669"/>
    <property type="project" value="InterPro"/>
</dbReference>
<evidence type="ECO:0000256" key="2">
    <source>
        <dbReference type="ARBA" id="ARBA00001968"/>
    </source>
</evidence>
<dbReference type="InterPro" id="IPR003660">
    <property type="entry name" value="HAMP_dom"/>
</dbReference>
<evidence type="ECO:0000259" key="14">
    <source>
        <dbReference type="PROSITE" id="PS50885"/>
    </source>
</evidence>
<dbReference type="STRING" id="469371.Tbis_3275"/>
<gene>
    <name evidence="15" type="ordered locus">Tbis_3275</name>
</gene>
<dbReference type="Gene3D" id="1.10.287.130">
    <property type="match status" value="1"/>
</dbReference>
<evidence type="ECO:0000256" key="12">
    <source>
        <dbReference type="SAM" id="Phobius"/>
    </source>
</evidence>
<dbReference type="EMBL" id="CP001874">
    <property type="protein sequence ID" value="ADG89965.1"/>
    <property type="molecule type" value="Genomic_DNA"/>
</dbReference>
<accession>D6Y903</accession>
<evidence type="ECO:0000256" key="9">
    <source>
        <dbReference type="ARBA" id="ARBA00022989"/>
    </source>
</evidence>
<evidence type="ECO:0000256" key="5">
    <source>
        <dbReference type="ARBA" id="ARBA00022553"/>
    </source>
</evidence>
<name>D6Y903_THEBD</name>
<dbReference type="RefSeq" id="WP_013133498.1">
    <property type="nucleotide sequence ID" value="NC_014165.1"/>
</dbReference>
<keyword evidence="6" id="KW-0808">Transferase</keyword>
<dbReference type="eggNOG" id="COG5002">
    <property type="taxonomic scope" value="Bacteria"/>
</dbReference>
<evidence type="ECO:0000256" key="8">
    <source>
        <dbReference type="ARBA" id="ARBA00022777"/>
    </source>
</evidence>
<keyword evidence="9 12" id="KW-1133">Transmembrane helix</keyword>
<dbReference type="CDD" id="cd06225">
    <property type="entry name" value="HAMP"/>
    <property type="match status" value="1"/>
</dbReference>
<dbReference type="InterPro" id="IPR003594">
    <property type="entry name" value="HATPase_dom"/>
</dbReference>
<dbReference type="AlphaFoldDB" id="D6Y903"/>
<evidence type="ECO:0000256" key="6">
    <source>
        <dbReference type="ARBA" id="ARBA00022679"/>
    </source>
</evidence>
<evidence type="ECO:0000256" key="1">
    <source>
        <dbReference type="ARBA" id="ARBA00000085"/>
    </source>
</evidence>
<dbReference type="SMART" id="SM00387">
    <property type="entry name" value="HATPase_c"/>
    <property type="match status" value="1"/>
</dbReference>
<dbReference type="Gene3D" id="3.30.565.10">
    <property type="entry name" value="Histidine kinase-like ATPase, C-terminal domain"/>
    <property type="match status" value="1"/>
</dbReference>
<evidence type="ECO:0000256" key="7">
    <source>
        <dbReference type="ARBA" id="ARBA00022692"/>
    </source>
</evidence>
<dbReference type="SMART" id="SM00388">
    <property type="entry name" value="HisKA"/>
    <property type="match status" value="1"/>
</dbReference>
<feature type="domain" description="HAMP" evidence="14">
    <location>
        <begin position="181"/>
        <end position="234"/>
    </location>
</feature>
<dbReference type="HOGENOM" id="CLU_000445_89_6_11"/>
<protein>
    <recommendedName>
        <fullName evidence="4">histidine kinase</fullName>
        <ecNumber evidence="4">2.7.13.3</ecNumber>
    </recommendedName>
</protein>
<keyword evidence="10" id="KW-0902">Two-component regulatory system</keyword>
<dbReference type="Pfam" id="PF00512">
    <property type="entry name" value="HisKA"/>
    <property type="match status" value="1"/>
</dbReference>
<feature type="transmembrane region" description="Helical" evidence="12">
    <location>
        <begin position="160"/>
        <end position="180"/>
    </location>
</feature>
<dbReference type="SUPFAM" id="SSF55874">
    <property type="entry name" value="ATPase domain of HSP90 chaperone/DNA topoisomerase II/histidine kinase"/>
    <property type="match status" value="1"/>
</dbReference>
<organism evidence="15 16">
    <name type="scientific">Thermobispora bispora (strain ATCC 19993 / DSM 43833 / CBS 139.67 / JCM 10125 / KCTC 9307 / NBRC 14880 / R51)</name>
    <dbReference type="NCBI Taxonomy" id="469371"/>
    <lineage>
        <taxon>Bacteria</taxon>
        <taxon>Bacillati</taxon>
        <taxon>Actinomycetota</taxon>
        <taxon>Actinomycetes</taxon>
        <taxon>Streptosporangiales</taxon>
        <taxon>Streptosporangiaceae</taxon>
        <taxon>Thermobispora</taxon>
    </lineage>
</organism>
<dbReference type="GO" id="GO:0005886">
    <property type="term" value="C:plasma membrane"/>
    <property type="evidence" value="ECO:0007669"/>
    <property type="project" value="UniProtKB-SubCell"/>
</dbReference>
<dbReference type="InterPro" id="IPR004358">
    <property type="entry name" value="Sig_transdc_His_kin-like_C"/>
</dbReference>
<dbReference type="Gene3D" id="6.10.340.10">
    <property type="match status" value="1"/>
</dbReference>
<dbReference type="CDD" id="cd00082">
    <property type="entry name" value="HisKA"/>
    <property type="match status" value="1"/>
</dbReference>
<dbReference type="InterPro" id="IPR050428">
    <property type="entry name" value="TCS_sensor_his_kinase"/>
</dbReference>
<dbReference type="PANTHER" id="PTHR45436:SF5">
    <property type="entry name" value="SENSOR HISTIDINE KINASE TRCS"/>
    <property type="match status" value="1"/>
</dbReference>
<feature type="domain" description="Histidine kinase" evidence="13">
    <location>
        <begin position="256"/>
        <end position="470"/>
    </location>
</feature>
<keyword evidence="11 12" id="KW-0472">Membrane</keyword>
<dbReference type="FunFam" id="1.10.287.130:FF:000001">
    <property type="entry name" value="Two-component sensor histidine kinase"/>
    <property type="match status" value="1"/>
</dbReference>
<comment type="cofactor">
    <cofactor evidence="2">
        <name>a divalent metal cation</name>
        <dbReference type="ChEBI" id="CHEBI:60240"/>
    </cofactor>
</comment>
<dbReference type="Pfam" id="PF00672">
    <property type="entry name" value="HAMP"/>
    <property type="match status" value="1"/>
</dbReference>
<keyword evidence="16" id="KW-1185">Reference proteome</keyword>
<keyword evidence="7 12" id="KW-0812">Transmembrane</keyword>
<dbReference type="InterPro" id="IPR005467">
    <property type="entry name" value="His_kinase_dom"/>
</dbReference>
<dbReference type="KEGG" id="tbi:Tbis_3275"/>
<dbReference type="SMART" id="SM00304">
    <property type="entry name" value="HAMP"/>
    <property type="match status" value="1"/>
</dbReference>
<dbReference type="PROSITE" id="PS50885">
    <property type="entry name" value="HAMP"/>
    <property type="match status" value="1"/>
</dbReference>
<evidence type="ECO:0000256" key="10">
    <source>
        <dbReference type="ARBA" id="ARBA00023012"/>
    </source>
</evidence>
<evidence type="ECO:0000256" key="11">
    <source>
        <dbReference type="ARBA" id="ARBA00023136"/>
    </source>
</evidence>
<dbReference type="InterPro" id="IPR003661">
    <property type="entry name" value="HisK_dim/P_dom"/>
</dbReference>
<evidence type="ECO:0000313" key="16">
    <source>
        <dbReference type="Proteomes" id="UP000006640"/>
    </source>
</evidence>
<evidence type="ECO:0000256" key="4">
    <source>
        <dbReference type="ARBA" id="ARBA00012438"/>
    </source>
</evidence>
<evidence type="ECO:0000256" key="3">
    <source>
        <dbReference type="ARBA" id="ARBA00004236"/>
    </source>
</evidence>
<sequence length="487" mass="51680">MRGGFSLRFKLSAAMLVLLAVALVAIGAASVSVLGDYLISRVDIRLAATARDAVIRLNAVRGVPQPGAVPPGLARFRVPPDGRIEIRDGTGAIVFAQIGIAVEGRPGPGRVTSAEPRTVRAVSGAGRWRAMAVPIAEDRVIVVAEDLTQVRMIIARLTRIELLCGGAVLVVFAVTGVVIVRRSLRPLAEIEAVAEAIAQGRFGTRVPEENPRTEVGRLARSLNGMLARIEAALRAQAASEAAARESEARMRRFVADASHELRTPLTSIRGFAEFYRRVPGSDPDRLMARIESEATRMSLLVEDLLLLARLDQQRPLSKRPVDMLAIAADAVGDAKTLCPDRDVSLEVEAEEALIVMGDEQRLRQVVGNLMNNAVTHTPQGTPITVRVGTAGGAVYFEVEDAGPGLTPEQAARVFERFYRADPSRARDNQGGSGLGLAIVESLVKAHGGTVSVRSEPGKGAAFRFTIPLASDPAEPAPVASHGGDPGA</sequence>
<keyword evidence="5" id="KW-0597">Phosphoprotein</keyword>
<evidence type="ECO:0000313" key="15">
    <source>
        <dbReference type="EMBL" id="ADG89965.1"/>
    </source>
</evidence>
<reference evidence="15 16" key="1">
    <citation type="submission" date="2010-01" db="EMBL/GenBank/DDBJ databases">
        <title>The complete genome of Thermobispora bispora DSM 43833.</title>
        <authorList>
            <consortium name="US DOE Joint Genome Institute (JGI-PGF)"/>
            <person name="Lucas S."/>
            <person name="Copeland A."/>
            <person name="Lapidus A."/>
            <person name="Glavina del Rio T."/>
            <person name="Dalin E."/>
            <person name="Tice H."/>
            <person name="Bruce D."/>
            <person name="Goodwin L."/>
            <person name="Pitluck S."/>
            <person name="Kyrpides N."/>
            <person name="Mavromatis K."/>
            <person name="Ivanova N."/>
            <person name="Mikhailova N."/>
            <person name="Chertkov O."/>
            <person name="Brettin T."/>
            <person name="Detter J.C."/>
            <person name="Han C."/>
            <person name="Larimer F."/>
            <person name="Land M."/>
            <person name="Hauser L."/>
            <person name="Markowitz V."/>
            <person name="Cheng J.-F."/>
            <person name="Hugenholtz P."/>
            <person name="Woyke T."/>
            <person name="Wu D."/>
            <person name="Jando M."/>
            <person name="Schneider S."/>
            <person name="Klenk H.-P."/>
            <person name="Eisen J.A."/>
        </authorList>
    </citation>
    <scope>NUCLEOTIDE SEQUENCE [LARGE SCALE GENOMIC DNA]</scope>
    <source>
        <strain evidence="16">ATCC 19993 / DSM 43833 / CBS 139.67 / JCM 10125 / KCTC 9307 / NBRC 14880 / R51</strain>
    </source>
</reference>
<dbReference type="SUPFAM" id="SSF158472">
    <property type="entry name" value="HAMP domain-like"/>
    <property type="match status" value="1"/>
</dbReference>
<dbReference type="SUPFAM" id="SSF47384">
    <property type="entry name" value="Homodimeric domain of signal transducing histidine kinase"/>
    <property type="match status" value="1"/>
</dbReference>
<dbReference type="eggNOG" id="COG3850">
    <property type="taxonomic scope" value="Bacteria"/>
</dbReference>
<dbReference type="InterPro" id="IPR036890">
    <property type="entry name" value="HATPase_C_sf"/>
</dbReference>
<dbReference type="CDD" id="cd00075">
    <property type="entry name" value="HATPase"/>
    <property type="match status" value="1"/>
</dbReference>
<comment type="catalytic activity">
    <reaction evidence="1">
        <text>ATP + protein L-histidine = ADP + protein N-phospho-L-histidine.</text>
        <dbReference type="EC" id="2.7.13.3"/>
    </reaction>
</comment>
<dbReference type="EC" id="2.7.13.3" evidence="4"/>
<dbReference type="Pfam" id="PF02518">
    <property type="entry name" value="HATPase_c"/>
    <property type="match status" value="1"/>
</dbReference>
<dbReference type="GO" id="GO:0005509">
    <property type="term" value="F:calcium ion binding"/>
    <property type="evidence" value="ECO:0007669"/>
    <property type="project" value="UniProtKB-ARBA"/>
</dbReference>